<evidence type="ECO:0000256" key="1">
    <source>
        <dbReference type="SAM" id="MobiDB-lite"/>
    </source>
</evidence>
<dbReference type="Proteomes" id="UP000003586">
    <property type="component" value="Chromosome"/>
</dbReference>
<feature type="transmembrane region" description="Helical" evidence="2">
    <location>
        <begin position="116"/>
        <end position="132"/>
    </location>
</feature>
<proteinExistence type="predicted"/>
<dbReference type="EMBL" id="CP007035">
    <property type="protein sequence ID" value="AHF17706.1"/>
    <property type="molecule type" value="Genomic_DNA"/>
</dbReference>
<keyword evidence="2" id="KW-0812">Transmembrane</keyword>
<dbReference type="PANTHER" id="PTHR40763:SF5">
    <property type="entry name" value="MEMBRANE PROTEIN"/>
    <property type="match status" value="1"/>
</dbReference>
<feature type="compositionally biased region" description="Polar residues" evidence="1">
    <location>
        <begin position="1"/>
        <end position="11"/>
    </location>
</feature>
<accession>W0F8M6</accession>
<dbReference type="OrthoDB" id="129627at2"/>
<keyword evidence="2" id="KW-0472">Membrane</keyword>
<evidence type="ECO:0000313" key="5">
    <source>
        <dbReference type="Proteomes" id="UP000003586"/>
    </source>
</evidence>
<feature type="transmembrane region" description="Helical" evidence="2">
    <location>
        <begin position="41"/>
        <end position="60"/>
    </location>
</feature>
<name>W0F8M6_9BACT</name>
<dbReference type="PANTHER" id="PTHR40763">
    <property type="entry name" value="MEMBRANE PROTEIN-RELATED"/>
    <property type="match status" value="1"/>
</dbReference>
<dbReference type="AlphaFoldDB" id="W0F8M6"/>
<reference evidence="4 5" key="1">
    <citation type="submission" date="2013-12" db="EMBL/GenBank/DDBJ databases">
        <authorList>
            <consortium name="DOE Joint Genome Institute"/>
            <person name="Eisen J."/>
            <person name="Huntemann M."/>
            <person name="Han J."/>
            <person name="Chen A."/>
            <person name="Kyrpides N."/>
            <person name="Mavromatis K."/>
            <person name="Markowitz V."/>
            <person name="Palaniappan K."/>
            <person name="Ivanova N."/>
            <person name="Schaumberg A."/>
            <person name="Pati A."/>
            <person name="Liolios K."/>
            <person name="Nordberg H.P."/>
            <person name="Cantor M.N."/>
            <person name="Hua S.X."/>
            <person name="Woyke T."/>
        </authorList>
    </citation>
    <scope>NUCLEOTIDE SEQUENCE [LARGE SCALE GENOMIC DNA]</scope>
    <source>
        <strain evidence="5">DSM 19437</strain>
    </source>
</reference>
<feature type="domain" description="LiaF transmembrane" evidence="3">
    <location>
        <begin position="42"/>
        <end position="136"/>
    </location>
</feature>
<evidence type="ECO:0000256" key="2">
    <source>
        <dbReference type="SAM" id="Phobius"/>
    </source>
</evidence>
<dbReference type="STRING" id="929713.NIASO_12850"/>
<keyword evidence="2" id="KW-1133">Transmembrane helix</keyword>
<dbReference type="RefSeq" id="WP_008586089.1">
    <property type="nucleotide sequence ID" value="NZ_CP007035.1"/>
</dbReference>
<gene>
    <name evidence="4" type="ORF">NIASO_12850</name>
</gene>
<protein>
    <recommendedName>
        <fullName evidence="3">LiaF transmembrane domain-containing protein</fullName>
    </recommendedName>
</protein>
<evidence type="ECO:0000313" key="4">
    <source>
        <dbReference type="EMBL" id="AHF17706.1"/>
    </source>
</evidence>
<dbReference type="KEGG" id="nso:NIASO_12850"/>
<feature type="compositionally biased region" description="Pro residues" evidence="1">
    <location>
        <begin position="18"/>
        <end position="28"/>
    </location>
</feature>
<keyword evidence="5" id="KW-1185">Reference proteome</keyword>
<dbReference type="InterPro" id="IPR054331">
    <property type="entry name" value="LiaF_TM"/>
</dbReference>
<organism evidence="4 5">
    <name type="scientific">Niabella soli DSM 19437</name>
    <dbReference type="NCBI Taxonomy" id="929713"/>
    <lineage>
        <taxon>Bacteria</taxon>
        <taxon>Pseudomonadati</taxon>
        <taxon>Bacteroidota</taxon>
        <taxon>Chitinophagia</taxon>
        <taxon>Chitinophagales</taxon>
        <taxon>Chitinophagaceae</taxon>
        <taxon>Niabella</taxon>
    </lineage>
</organism>
<dbReference type="eggNOG" id="COG4758">
    <property type="taxonomic scope" value="Bacteria"/>
</dbReference>
<dbReference type="Pfam" id="PF22570">
    <property type="entry name" value="LiaF-TM"/>
    <property type="match status" value="1"/>
</dbReference>
<evidence type="ECO:0000259" key="3">
    <source>
        <dbReference type="Pfam" id="PF22570"/>
    </source>
</evidence>
<feature type="region of interest" description="Disordered" evidence="1">
    <location>
        <begin position="1"/>
        <end position="32"/>
    </location>
</feature>
<feature type="transmembrane region" description="Helical" evidence="2">
    <location>
        <begin position="90"/>
        <end position="110"/>
    </location>
</feature>
<sequence length="273" mass="30202">MSENNPYNTDFYNKGEKPVPPAGPPPVEEPNYRPRSSQSHIWIGLMMVLVGVVYLLRRMGIDFPDFVFSWQMFLIVLGIFIGFRKNFQGPGWLILILIGSLSLVDSYFLFNSLKPYIWPIILIGAGLFFILRPKRSYEFVTKDPNTGLPNGTNVYRGNISGDDLIEATSIFGGTKKKVLSKNFRGGEMVNIFGGSEIDLLQADIEGTAVLEVTAVFGGATLLIPSHWNVISSEATAILGEIKDRRVSMGNVDQSKTLILKGTVIFGGIDIKSF</sequence>
<dbReference type="HOGENOM" id="CLU_075538_0_0_10"/>
<feature type="transmembrane region" description="Helical" evidence="2">
    <location>
        <begin position="66"/>
        <end position="83"/>
    </location>
</feature>